<keyword evidence="2" id="KW-0147">Chitin-binding</keyword>
<keyword evidence="1" id="KW-0964">Secreted</keyword>
<dbReference type="InterPro" id="IPR004302">
    <property type="entry name" value="Cellulose/chitin-bd_N"/>
</dbReference>
<keyword evidence="4" id="KW-0378">Hydrolase</keyword>
<evidence type="ECO:0000256" key="1">
    <source>
        <dbReference type="ARBA" id="ARBA00022525"/>
    </source>
</evidence>
<dbReference type="PANTHER" id="PTHR34823:SF1">
    <property type="entry name" value="CHITIN-BINDING TYPE-4 DOMAIN-CONTAINING PROTEIN"/>
    <property type="match status" value="1"/>
</dbReference>
<dbReference type="Gene3D" id="2.70.50.50">
    <property type="entry name" value="chitin-binding protein cbp21"/>
    <property type="match status" value="1"/>
</dbReference>
<comment type="caution">
    <text evidence="6">The sequence shown here is derived from an EMBL/GenBank/DDBJ whole genome shotgun (WGS) entry which is preliminary data.</text>
</comment>
<reference evidence="7" key="2">
    <citation type="submission" date="2019-06" db="EMBL/GenBank/DDBJ databases">
        <title>Co-occurence of chitin degradation, pigmentation and bioactivity in marine Pseudoalteromonas.</title>
        <authorList>
            <person name="Sonnenschein E.C."/>
            <person name="Bech P.K."/>
        </authorList>
    </citation>
    <scope>NUCLEOTIDE SEQUENCE [LARGE SCALE GENOMIC DNA]</scope>
    <source>
        <strain evidence="7">S3790</strain>
    </source>
</reference>
<protein>
    <recommendedName>
        <fullName evidence="5">Chitin-binding type-3 domain-containing protein</fullName>
    </recommendedName>
</protein>
<dbReference type="GO" id="GO:0005975">
    <property type="term" value="P:carbohydrate metabolic process"/>
    <property type="evidence" value="ECO:0007669"/>
    <property type="project" value="InterPro"/>
</dbReference>
<evidence type="ECO:0000256" key="4">
    <source>
        <dbReference type="ARBA" id="ARBA00022801"/>
    </source>
</evidence>
<evidence type="ECO:0000313" key="7">
    <source>
        <dbReference type="Proteomes" id="UP000307217"/>
    </source>
</evidence>
<dbReference type="GO" id="GO:0005576">
    <property type="term" value="C:extracellular region"/>
    <property type="evidence" value="ECO:0007669"/>
    <property type="project" value="InterPro"/>
</dbReference>
<dbReference type="CDD" id="cd12215">
    <property type="entry name" value="ChiC_BD"/>
    <property type="match status" value="1"/>
</dbReference>
<dbReference type="InterPro" id="IPR036573">
    <property type="entry name" value="CBM_sf_5/12"/>
</dbReference>
<evidence type="ECO:0000313" key="6">
    <source>
        <dbReference type="EMBL" id="TMO69092.1"/>
    </source>
</evidence>
<sequence>MNKQDRKISQISAGLGVMALSVLSQSVMAHGFMEFPKARQAICQAQGGYWWPDDGSNIPNLACRAAFLESGHVQFIQEHEFAANTPDFNNQAAVEKNIPNGTLCAAGSNEKRGMNLPSEHWQRTDVTPNAQNELAIRFRATTPHNPSFWKFYISKPTFNPGVDTLGWQDVELVTEVGNVDFVKDPDGKRFYEMKVSIPQDRVGDAILYTRWQRNDVVGEGFYNCSDITIIRDSSPVTWTSAGYFIKQGQNANVTDTVWTRIFDASGKELVSKSIKITAQNESSWQQLLADSLNLDHANTVQIGVRQASGDIVFDGQNLLSNEVFVSDANYTYNLTIQVQAPNTAPKIHKPDPFILDESTSAKLHVHAFDDEQQALTYQWQVPSPLTFSGSGATIDVVAPAVESDTNYTITVSVSDGELSTSADVPVTVKNISAPQFPAWSSNKTYVAGDKVSHNNVNYQAKWWNVGEEPGTTQVWKKQ</sequence>
<dbReference type="Gene3D" id="3.30.70.2150">
    <property type="match status" value="1"/>
</dbReference>
<dbReference type="SUPFAM" id="SSF51055">
    <property type="entry name" value="Carbohydrate binding domain"/>
    <property type="match status" value="1"/>
</dbReference>
<dbReference type="GO" id="GO:0008061">
    <property type="term" value="F:chitin binding"/>
    <property type="evidence" value="ECO:0007669"/>
    <property type="project" value="UniProtKB-KW"/>
</dbReference>
<dbReference type="OrthoDB" id="3675244at2"/>
<gene>
    <name evidence="6" type="ORF">CWC19_06570</name>
</gene>
<dbReference type="Pfam" id="PF18416">
    <property type="entry name" value="GbpA_2"/>
    <property type="match status" value="1"/>
</dbReference>
<accession>A0A5S3VAW5</accession>
<feature type="domain" description="Chitin-binding type-3" evidence="5">
    <location>
        <begin position="436"/>
        <end position="478"/>
    </location>
</feature>
<evidence type="ECO:0000256" key="2">
    <source>
        <dbReference type="ARBA" id="ARBA00022669"/>
    </source>
</evidence>
<dbReference type="EMBL" id="PNBX01000024">
    <property type="protein sequence ID" value="TMO69092.1"/>
    <property type="molecule type" value="Genomic_DNA"/>
</dbReference>
<dbReference type="SUPFAM" id="SSF81296">
    <property type="entry name" value="E set domains"/>
    <property type="match status" value="1"/>
</dbReference>
<organism evidence="6 7">
    <name type="scientific">Pseudoalteromonas aurantia</name>
    <dbReference type="NCBI Taxonomy" id="43654"/>
    <lineage>
        <taxon>Bacteria</taxon>
        <taxon>Pseudomonadati</taxon>
        <taxon>Pseudomonadota</taxon>
        <taxon>Gammaproteobacteria</taxon>
        <taxon>Alteromonadales</taxon>
        <taxon>Pseudoalteromonadaceae</taxon>
        <taxon>Pseudoalteromonas</taxon>
    </lineage>
</organism>
<dbReference type="AlphaFoldDB" id="A0A5S3VAW5"/>
<dbReference type="InterPro" id="IPR003610">
    <property type="entry name" value="CBM5/12"/>
</dbReference>
<keyword evidence="3" id="KW-0732">Signal</keyword>
<dbReference type="Gene3D" id="2.60.40.10">
    <property type="entry name" value="Immunoglobulins"/>
    <property type="match status" value="1"/>
</dbReference>
<evidence type="ECO:0000259" key="5">
    <source>
        <dbReference type="SMART" id="SM00495"/>
    </source>
</evidence>
<name>A0A5S3VAW5_9GAMM</name>
<dbReference type="GO" id="GO:0030246">
    <property type="term" value="F:carbohydrate binding"/>
    <property type="evidence" value="ECO:0007669"/>
    <property type="project" value="InterPro"/>
</dbReference>
<dbReference type="InterPro" id="IPR051024">
    <property type="entry name" value="GlcNAc_Chitin_IntDeg"/>
</dbReference>
<dbReference type="PANTHER" id="PTHR34823">
    <property type="entry name" value="GLCNAC-BINDING PROTEIN A"/>
    <property type="match status" value="1"/>
</dbReference>
<dbReference type="InterPro" id="IPR014756">
    <property type="entry name" value="Ig_E-set"/>
</dbReference>
<dbReference type="Gene3D" id="2.10.10.20">
    <property type="entry name" value="Carbohydrate-binding module superfamily 5/12"/>
    <property type="match status" value="1"/>
</dbReference>
<dbReference type="InterPro" id="IPR013783">
    <property type="entry name" value="Ig-like_fold"/>
</dbReference>
<dbReference type="GO" id="GO:0004553">
    <property type="term" value="F:hydrolase activity, hydrolyzing O-glycosyl compounds"/>
    <property type="evidence" value="ECO:0007669"/>
    <property type="project" value="InterPro"/>
</dbReference>
<evidence type="ECO:0000256" key="3">
    <source>
        <dbReference type="ARBA" id="ARBA00022729"/>
    </source>
</evidence>
<dbReference type="Proteomes" id="UP000307217">
    <property type="component" value="Unassembled WGS sequence"/>
</dbReference>
<dbReference type="InterPro" id="IPR041029">
    <property type="entry name" value="GbpA_2"/>
</dbReference>
<dbReference type="Pfam" id="PF02839">
    <property type="entry name" value="CBM_5_12"/>
    <property type="match status" value="1"/>
</dbReference>
<dbReference type="Pfam" id="PF03067">
    <property type="entry name" value="LPMO_10"/>
    <property type="match status" value="1"/>
</dbReference>
<dbReference type="SMART" id="SM00495">
    <property type="entry name" value="ChtBD3"/>
    <property type="match status" value="1"/>
</dbReference>
<reference evidence="6 7" key="1">
    <citation type="submission" date="2018-01" db="EMBL/GenBank/DDBJ databases">
        <authorList>
            <person name="Paulsen S."/>
            <person name="Gram L.K."/>
        </authorList>
    </citation>
    <scope>NUCLEOTIDE SEQUENCE [LARGE SCALE GENOMIC DNA]</scope>
    <source>
        <strain evidence="6 7">S3790</strain>
    </source>
</reference>
<proteinExistence type="predicted"/>
<dbReference type="RefSeq" id="WP_138591096.1">
    <property type="nucleotide sequence ID" value="NZ_PNBX01000024.1"/>
</dbReference>